<dbReference type="RefSeq" id="WP_116707314.1">
    <property type="nucleotide sequence ID" value="NZ_QEKW01000002.1"/>
</dbReference>
<dbReference type="Proteomes" id="UP000245639">
    <property type="component" value="Unassembled WGS sequence"/>
</dbReference>
<evidence type="ECO:0000313" key="2">
    <source>
        <dbReference type="Proteomes" id="UP000245639"/>
    </source>
</evidence>
<sequence>MLGDIAGTAPLREALETTNTLLEQVLDELKRVNADGLVTVAQELRAVRDALPEPETARTS</sequence>
<comment type="caution">
    <text evidence="1">The sequence shown here is derived from an EMBL/GenBank/DDBJ whole genome shotgun (WGS) entry which is preliminary data.</text>
</comment>
<evidence type="ECO:0000313" key="1">
    <source>
        <dbReference type="EMBL" id="PVZ13302.1"/>
    </source>
</evidence>
<dbReference type="OrthoDB" id="9930740at2"/>
<organism evidence="1 2">
    <name type="scientific">Actinomycetospora cinnamomea</name>
    <dbReference type="NCBI Taxonomy" id="663609"/>
    <lineage>
        <taxon>Bacteria</taxon>
        <taxon>Bacillati</taxon>
        <taxon>Actinomycetota</taxon>
        <taxon>Actinomycetes</taxon>
        <taxon>Pseudonocardiales</taxon>
        <taxon>Pseudonocardiaceae</taxon>
        <taxon>Actinomycetospora</taxon>
    </lineage>
</organism>
<reference evidence="1 2" key="1">
    <citation type="submission" date="2018-04" db="EMBL/GenBank/DDBJ databases">
        <title>Genomic Encyclopedia of Type Strains, Phase IV (KMG-IV): sequencing the most valuable type-strain genomes for metagenomic binning, comparative biology and taxonomic classification.</title>
        <authorList>
            <person name="Goeker M."/>
        </authorList>
    </citation>
    <scope>NUCLEOTIDE SEQUENCE [LARGE SCALE GENOMIC DNA]</scope>
    <source>
        <strain evidence="1 2">DSM 45771</strain>
    </source>
</reference>
<dbReference type="EMBL" id="QEKW01000002">
    <property type="protein sequence ID" value="PVZ13302.1"/>
    <property type="molecule type" value="Genomic_DNA"/>
</dbReference>
<dbReference type="AlphaFoldDB" id="A0A2U1FMH5"/>
<proteinExistence type="predicted"/>
<keyword evidence="2" id="KW-1185">Reference proteome</keyword>
<name>A0A2U1FMH5_9PSEU</name>
<accession>A0A2U1FMH5</accession>
<gene>
    <name evidence="1" type="ORF">C8D89_102452</name>
</gene>
<protein>
    <submittedName>
        <fullName evidence="1">Uncharacterized protein</fullName>
    </submittedName>
</protein>